<organism evidence="1 2">
    <name type="scientific">Psychromonas marina</name>
    <dbReference type="NCBI Taxonomy" id="88364"/>
    <lineage>
        <taxon>Bacteria</taxon>
        <taxon>Pseudomonadati</taxon>
        <taxon>Pseudomonadota</taxon>
        <taxon>Gammaproteobacteria</taxon>
        <taxon>Alteromonadales</taxon>
        <taxon>Psychromonadaceae</taxon>
        <taxon>Psychromonas</taxon>
    </lineage>
</organism>
<accession>A0ABQ6E1W1</accession>
<evidence type="ECO:0008006" key="3">
    <source>
        <dbReference type="Google" id="ProtNLM"/>
    </source>
</evidence>
<dbReference type="RefSeq" id="WP_284204360.1">
    <property type="nucleotide sequence ID" value="NZ_BSPQ01000010.1"/>
</dbReference>
<keyword evidence="2" id="KW-1185">Reference proteome</keyword>
<dbReference type="EMBL" id="BSPQ01000010">
    <property type="protein sequence ID" value="GLS91239.1"/>
    <property type="molecule type" value="Genomic_DNA"/>
</dbReference>
<evidence type="ECO:0000313" key="2">
    <source>
        <dbReference type="Proteomes" id="UP001157353"/>
    </source>
</evidence>
<dbReference type="SUPFAM" id="SSF51182">
    <property type="entry name" value="RmlC-like cupins"/>
    <property type="match status" value="1"/>
</dbReference>
<dbReference type="InterPro" id="IPR011051">
    <property type="entry name" value="RmlC_Cupin_sf"/>
</dbReference>
<gene>
    <name evidence="1" type="ORF">GCM10007916_23080</name>
</gene>
<proteinExistence type="predicted"/>
<dbReference type="InterPro" id="IPR014710">
    <property type="entry name" value="RmlC-like_jellyroll"/>
</dbReference>
<reference evidence="2" key="1">
    <citation type="journal article" date="2019" name="Int. J. Syst. Evol. Microbiol.">
        <title>The Global Catalogue of Microorganisms (GCM) 10K type strain sequencing project: providing services to taxonomists for standard genome sequencing and annotation.</title>
        <authorList>
            <consortium name="The Broad Institute Genomics Platform"/>
            <consortium name="The Broad Institute Genome Sequencing Center for Infectious Disease"/>
            <person name="Wu L."/>
            <person name="Ma J."/>
        </authorList>
    </citation>
    <scope>NUCLEOTIDE SEQUENCE [LARGE SCALE GENOMIC DNA]</scope>
    <source>
        <strain evidence="2">NBRC 103166</strain>
    </source>
</reference>
<evidence type="ECO:0000313" key="1">
    <source>
        <dbReference type="EMBL" id="GLS91239.1"/>
    </source>
</evidence>
<dbReference type="Proteomes" id="UP001157353">
    <property type="component" value="Unassembled WGS sequence"/>
</dbReference>
<comment type="caution">
    <text evidence="1">The sequence shown here is derived from an EMBL/GenBank/DDBJ whole genome shotgun (WGS) entry which is preliminary data.</text>
</comment>
<dbReference type="Gene3D" id="2.60.120.10">
    <property type="entry name" value="Jelly Rolls"/>
    <property type="match status" value="1"/>
</dbReference>
<name>A0ABQ6E1W1_9GAMM</name>
<sequence>MNRHLLEVSEFNATGYAPVVDFQAWRVAMLNYIDELDADKIDNFQCHNETDEVFVLLSGKCILFCAEVGEDNNIGEIMSWDMQPNKVYNIKRGVYHTHTLTEDAKVLIIENSDTSDDNSPKIMIDKAVNKQLAIITSSLWGALYSR</sequence>
<protein>
    <recommendedName>
        <fullName evidence="3">Cupin</fullName>
    </recommendedName>
</protein>